<dbReference type="Proteomes" id="UP000676409">
    <property type="component" value="Chromosome"/>
</dbReference>
<sequence length="141" mass="14136">MRTKLFGAAIAALLLTAGTAGAATLTFSAPLKGGDEVPANATTGSGQVEASLDTDAKVLSYKVTYSGLTGAATMAHFHGPAAAGANAPPVITMMSLNSPITGSAKLTDAQVADLKAGKWYFNVHTQAHPGGEIRGQLKAAP</sequence>
<feature type="chain" id="PRO_5038136371" evidence="1">
    <location>
        <begin position="23"/>
        <end position="141"/>
    </location>
</feature>
<name>A0A975IX02_9CAUL</name>
<accession>A0A975IX02</accession>
<proteinExistence type="predicted"/>
<feature type="domain" description="CHRD" evidence="2">
    <location>
        <begin position="23"/>
        <end position="141"/>
    </location>
</feature>
<dbReference type="EMBL" id="CP073078">
    <property type="protein sequence ID" value="QUD90438.1"/>
    <property type="molecule type" value="Genomic_DNA"/>
</dbReference>
<dbReference type="SMART" id="SM00754">
    <property type="entry name" value="CHRD"/>
    <property type="match status" value="1"/>
</dbReference>
<protein>
    <submittedName>
        <fullName evidence="3">CHRD domain-containing protein</fullName>
    </submittedName>
</protein>
<dbReference type="RefSeq" id="WP_211940489.1">
    <property type="nucleotide sequence ID" value="NZ_CP073078.1"/>
</dbReference>
<reference evidence="3" key="1">
    <citation type="submission" date="2021-04" db="EMBL/GenBank/DDBJ databases">
        <title>The complete genome sequence of Caulobacter sp. S6.</title>
        <authorList>
            <person name="Tang Y."/>
            <person name="Ouyang W."/>
            <person name="Liu Q."/>
            <person name="Huang B."/>
            <person name="Guo Z."/>
            <person name="Lei P."/>
        </authorList>
    </citation>
    <scope>NUCLEOTIDE SEQUENCE</scope>
    <source>
        <strain evidence="3">S6</strain>
    </source>
</reference>
<organism evidence="3 4">
    <name type="scientific">Phenylobacterium montanum</name>
    <dbReference type="NCBI Taxonomy" id="2823693"/>
    <lineage>
        <taxon>Bacteria</taxon>
        <taxon>Pseudomonadati</taxon>
        <taxon>Pseudomonadota</taxon>
        <taxon>Alphaproteobacteria</taxon>
        <taxon>Caulobacterales</taxon>
        <taxon>Caulobacteraceae</taxon>
        <taxon>Phenylobacterium</taxon>
    </lineage>
</organism>
<evidence type="ECO:0000256" key="1">
    <source>
        <dbReference type="SAM" id="SignalP"/>
    </source>
</evidence>
<dbReference type="AlphaFoldDB" id="A0A975IX02"/>
<dbReference type="Pfam" id="PF07452">
    <property type="entry name" value="CHRD"/>
    <property type="match status" value="1"/>
</dbReference>
<dbReference type="PROSITE" id="PS50933">
    <property type="entry name" value="CHRD"/>
    <property type="match status" value="1"/>
</dbReference>
<dbReference type="InterPro" id="IPR010895">
    <property type="entry name" value="CHRD"/>
</dbReference>
<evidence type="ECO:0000313" key="4">
    <source>
        <dbReference type="Proteomes" id="UP000676409"/>
    </source>
</evidence>
<evidence type="ECO:0000313" key="3">
    <source>
        <dbReference type="EMBL" id="QUD90438.1"/>
    </source>
</evidence>
<keyword evidence="4" id="KW-1185">Reference proteome</keyword>
<dbReference type="KEGG" id="caul:KCG34_11520"/>
<feature type="signal peptide" evidence="1">
    <location>
        <begin position="1"/>
        <end position="22"/>
    </location>
</feature>
<keyword evidence="1" id="KW-0732">Signal</keyword>
<evidence type="ECO:0000259" key="2">
    <source>
        <dbReference type="PROSITE" id="PS50933"/>
    </source>
</evidence>
<gene>
    <name evidence="3" type="ORF">KCG34_11520</name>
</gene>